<dbReference type="Pfam" id="PF00226">
    <property type="entry name" value="DnaJ"/>
    <property type="match status" value="1"/>
</dbReference>
<dbReference type="InterPro" id="IPR001623">
    <property type="entry name" value="DnaJ_domain"/>
</dbReference>
<accession>A0AA38KG34</accession>
<dbReference type="Gene3D" id="3.10.660.10">
    <property type="entry name" value="DPH Zinc finger"/>
    <property type="match status" value="1"/>
</dbReference>
<sequence>MNAILNQLGAATKLGNDVDFYKVLALARTASAEEIKIAYHRALIAHHPDKNTSRQVTIHIATIKEAYEVLSSPALRAMYDGKLQQKTGALGPRPAQSVSLEDFEEDPIDETVWTYPCRCGANYRITENDMDSNVHLIGCSGCSELVWVGFELAKSD</sequence>
<keyword evidence="10" id="KW-1185">Reference proteome</keyword>
<dbReference type="PROSITE" id="PS50076">
    <property type="entry name" value="DNAJ_2"/>
    <property type="match status" value="1"/>
</dbReference>
<comment type="caution">
    <text evidence="9">The sequence shown here is derived from an EMBL/GenBank/DDBJ whole genome shotgun (WGS) entry which is preliminary data.</text>
</comment>
<dbReference type="GO" id="GO:0008198">
    <property type="term" value="F:ferrous iron binding"/>
    <property type="evidence" value="ECO:0007669"/>
    <property type="project" value="TreeGrafter"/>
</dbReference>
<evidence type="ECO:0000313" key="9">
    <source>
        <dbReference type="EMBL" id="KAJ3787678.1"/>
    </source>
</evidence>
<dbReference type="GO" id="GO:0001671">
    <property type="term" value="F:ATPase activator activity"/>
    <property type="evidence" value="ECO:0007669"/>
    <property type="project" value="TreeGrafter"/>
</dbReference>
<feature type="domain" description="J" evidence="7">
    <location>
        <begin position="19"/>
        <end position="83"/>
    </location>
</feature>
<name>A0AA38KG34_9AGAR</name>
<keyword evidence="5" id="KW-0862">Zinc</keyword>
<dbReference type="InterPro" id="IPR036671">
    <property type="entry name" value="DPH_MB_sf"/>
</dbReference>
<evidence type="ECO:0000256" key="6">
    <source>
        <dbReference type="ARBA" id="ARBA00023004"/>
    </source>
</evidence>
<dbReference type="InterPro" id="IPR036869">
    <property type="entry name" value="J_dom_sf"/>
</dbReference>
<keyword evidence="4" id="KW-0479">Metal-binding</keyword>
<comment type="similarity">
    <text evidence="2">Belongs to the DPH4 family.</text>
</comment>
<dbReference type="InterPro" id="IPR007872">
    <property type="entry name" value="DPH_MB_dom"/>
</dbReference>
<evidence type="ECO:0000256" key="4">
    <source>
        <dbReference type="ARBA" id="ARBA00022723"/>
    </source>
</evidence>
<reference evidence="9" key="1">
    <citation type="submission" date="2022-08" db="EMBL/GenBank/DDBJ databases">
        <authorList>
            <consortium name="DOE Joint Genome Institute"/>
            <person name="Min B."/>
            <person name="Riley R."/>
            <person name="Sierra-Patev S."/>
            <person name="Naranjo-Ortiz M."/>
            <person name="Looney B."/>
            <person name="Konkel Z."/>
            <person name="Slot J.C."/>
            <person name="Sakamoto Y."/>
            <person name="Steenwyk J.L."/>
            <person name="Rokas A."/>
            <person name="Carro J."/>
            <person name="Camarero S."/>
            <person name="Ferreira P."/>
            <person name="Molpeceres G."/>
            <person name="Ruiz-Duenas F.J."/>
            <person name="Serrano A."/>
            <person name="Henrissat B."/>
            <person name="Drula E."/>
            <person name="Hughes K.W."/>
            <person name="Mata J.L."/>
            <person name="Ishikawa N.K."/>
            <person name="Vargas-Isla R."/>
            <person name="Ushijima S."/>
            <person name="Smith C.A."/>
            <person name="Ahrendt S."/>
            <person name="Andreopoulos W."/>
            <person name="He G."/>
            <person name="Labutti K."/>
            <person name="Lipzen A."/>
            <person name="Ng V."/>
            <person name="Sandor L."/>
            <person name="Barry K."/>
            <person name="Martinez A.T."/>
            <person name="Xiao Y."/>
            <person name="Gibbons J.G."/>
            <person name="Terashima K."/>
            <person name="Hibbett D.S."/>
            <person name="Grigoriev I.V."/>
        </authorList>
    </citation>
    <scope>NUCLEOTIDE SEQUENCE</scope>
    <source>
        <strain evidence="9">TFB10291</strain>
    </source>
</reference>
<dbReference type="PANTHER" id="PTHR45255:SF1">
    <property type="entry name" value="DNAJ HOMOLOG SUBFAMILY C MEMBER 24"/>
    <property type="match status" value="1"/>
</dbReference>
<dbReference type="CDD" id="cd06257">
    <property type="entry name" value="DnaJ"/>
    <property type="match status" value="1"/>
</dbReference>
<keyword evidence="6" id="KW-0408">Iron</keyword>
<dbReference type="Proteomes" id="UP001163798">
    <property type="component" value="Unassembled WGS sequence"/>
</dbReference>
<dbReference type="SMART" id="SM00271">
    <property type="entry name" value="DnaJ"/>
    <property type="match status" value="1"/>
</dbReference>
<dbReference type="PRINTS" id="PR00625">
    <property type="entry name" value="JDOMAIN"/>
</dbReference>
<organism evidence="9 10">
    <name type="scientific">Lentinula aff. detonsa</name>
    <dbReference type="NCBI Taxonomy" id="2804958"/>
    <lineage>
        <taxon>Eukaryota</taxon>
        <taxon>Fungi</taxon>
        <taxon>Dikarya</taxon>
        <taxon>Basidiomycota</taxon>
        <taxon>Agaricomycotina</taxon>
        <taxon>Agaricomycetes</taxon>
        <taxon>Agaricomycetidae</taxon>
        <taxon>Agaricales</taxon>
        <taxon>Marasmiineae</taxon>
        <taxon>Omphalotaceae</taxon>
        <taxon>Lentinula</taxon>
    </lineage>
</organism>
<evidence type="ECO:0000256" key="2">
    <source>
        <dbReference type="ARBA" id="ARBA00006169"/>
    </source>
</evidence>
<dbReference type="Gene3D" id="1.10.287.110">
    <property type="entry name" value="DnaJ domain"/>
    <property type="match status" value="1"/>
</dbReference>
<evidence type="ECO:0000259" key="8">
    <source>
        <dbReference type="PROSITE" id="PS51074"/>
    </source>
</evidence>
<evidence type="ECO:0000256" key="1">
    <source>
        <dbReference type="ARBA" id="ARBA00003474"/>
    </source>
</evidence>
<gene>
    <name evidence="9" type="ORF">GGU10DRAFT_393815</name>
</gene>
<dbReference type="PROSITE" id="PS51074">
    <property type="entry name" value="DPH_MB"/>
    <property type="match status" value="1"/>
</dbReference>
<dbReference type="SUPFAM" id="SSF46565">
    <property type="entry name" value="Chaperone J-domain"/>
    <property type="match status" value="1"/>
</dbReference>
<evidence type="ECO:0000313" key="10">
    <source>
        <dbReference type="Proteomes" id="UP001163798"/>
    </source>
</evidence>
<feature type="domain" description="DPH-type MB" evidence="8">
    <location>
        <begin position="94"/>
        <end position="151"/>
    </location>
</feature>
<evidence type="ECO:0000259" key="7">
    <source>
        <dbReference type="PROSITE" id="PS50076"/>
    </source>
</evidence>
<dbReference type="AlphaFoldDB" id="A0AA38KG34"/>
<dbReference type="Pfam" id="PF05207">
    <property type="entry name" value="Zn_ribbon_CSL"/>
    <property type="match status" value="1"/>
</dbReference>
<evidence type="ECO:0000256" key="5">
    <source>
        <dbReference type="ARBA" id="ARBA00022833"/>
    </source>
</evidence>
<dbReference type="EMBL" id="MU793287">
    <property type="protein sequence ID" value="KAJ3787678.1"/>
    <property type="molecule type" value="Genomic_DNA"/>
</dbReference>
<evidence type="ECO:0000256" key="3">
    <source>
        <dbReference type="ARBA" id="ARBA00021797"/>
    </source>
</evidence>
<proteinExistence type="inferred from homology"/>
<protein>
    <recommendedName>
        <fullName evidence="3">Diphthamide biosynthesis protein 4</fullName>
    </recommendedName>
</protein>
<dbReference type="SUPFAM" id="SSF144217">
    <property type="entry name" value="CSL zinc finger"/>
    <property type="match status" value="1"/>
</dbReference>
<dbReference type="PANTHER" id="PTHR45255">
    <property type="entry name" value="DNAJ HOMOLOG SUBFAMILY C MEMBER 24"/>
    <property type="match status" value="1"/>
</dbReference>
<comment type="function">
    <text evidence="1">Required for the first step of diphthamide biosynthesis, the transfer of 3-amino-3-carboxypropyl from S-adenosyl-L-methionine to a histidine residue. Diphthamide is a post-translational modification of histidine which occurs in elongation factor 2.</text>
</comment>